<protein>
    <submittedName>
        <fullName evidence="4">Guanylate-binding protein 6-like isoform X1</fullName>
    </submittedName>
</protein>
<keyword evidence="3" id="KW-1185">Reference proteome</keyword>
<dbReference type="InParanoid" id="A0A3Q7QI50"/>
<dbReference type="InterPro" id="IPR003191">
    <property type="entry name" value="Guanylate-bd/ATL_C"/>
</dbReference>
<feature type="coiled-coil region" evidence="1">
    <location>
        <begin position="126"/>
        <end position="241"/>
    </location>
</feature>
<dbReference type="RefSeq" id="XP_025727926.1">
    <property type="nucleotide sequence ID" value="XM_025872141.1"/>
</dbReference>
<dbReference type="Proteomes" id="UP000286641">
    <property type="component" value="Unplaced"/>
</dbReference>
<evidence type="ECO:0000256" key="1">
    <source>
        <dbReference type="SAM" id="Coils"/>
    </source>
</evidence>
<dbReference type="InterPro" id="IPR036543">
    <property type="entry name" value="Guanylate-bd_C_sf"/>
</dbReference>
<dbReference type="GO" id="GO:0003924">
    <property type="term" value="F:GTPase activity"/>
    <property type="evidence" value="ECO:0007669"/>
    <property type="project" value="InterPro"/>
</dbReference>
<dbReference type="GO" id="GO:0005525">
    <property type="term" value="F:GTP binding"/>
    <property type="evidence" value="ECO:0007669"/>
    <property type="project" value="InterPro"/>
</dbReference>
<dbReference type="GeneID" id="112824351"/>
<evidence type="ECO:0000313" key="3">
    <source>
        <dbReference type="Proteomes" id="UP000286641"/>
    </source>
</evidence>
<reference evidence="4" key="2">
    <citation type="submission" date="2025-08" db="UniProtKB">
        <authorList>
            <consortium name="RefSeq"/>
        </authorList>
    </citation>
    <scope>IDENTIFICATION</scope>
    <source>
        <tissue evidence="4">Blood</tissue>
    </source>
</reference>
<reference key="1">
    <citation type="submission" date="2019-01" db="UniProtKB">
        <authorList>
            <consortium name="RefSeq"/>
        </authorList>
    </citation>
    <scope>IDENTIFICATION</scope>
</reference>
<organism evidence="3 4">
    <name type="scientific">Callorhinus ursinus</name>
    <name type="common">Northern fur seal</name>
    <dbReference type="NCBI Taxonomy" id="34884"/>
    <lineage>
        <taxon>Eukaryota</taxon>
        <taxon>Metazoa</taxon>
        <taxon>Chordata</taxon>
        <taxon>Craniata</taxon>
        <taxon>Vertebrata</taxon>
        <taxon>Euteleostomi</taxon>
        <taxon>Mammalia</taxon>
        <taxon>Eutheria</taxon>
        <taxon>Laurasiatheria</taxon>
        <taxon>Carnivora</taxon>
        <taxon>Caniformia</taxon>
        <taxon>Pinnipedia</taxon>
        <taxon>Otariidae</taxon>
        <taxon>Callorhinus</taxon>
    </lineage>
</organism>
<proteinExistence type="predicted"/>
<accession>A0A3Q7QI50</accession>
<gene>
    <name evidence="4" type="primary">LOC112824351</name>
</gene>
<dbReference type="Pfam" id="PF02841">
    <property type="entry name" value="GBP_C"/>
    <property type="match status" value="1"/>
</dbReference>
<dbReference type="SUPFAM" id="SSF48340">
    <property type="entry name" value="Interferon-induced guanylate-binding protein 1 (GBP1), C-terminal domain"/>
    <property type="match status" value="1"/>
</dbReference>
<sequence>MRKQNKGELRDNWKLILEQTSSAVEQHLYLGIQTFFYFLSLDPLHSPTAAPSSPLPISTTPGLGILTVTFTGTFHSGAVPCLDDVVIPLSWCEDSAALQREIPTEMVLALPHLDPGVAHTMQPSQDDEFQKQYLDLLQKKNELEETCKKKDELLRDAQRALAEEQHKRETVEREKQLLEKNCEDLQQKLMLLEITLKETRIQLKKERKEREDLQREQDERIRRLEAQMNIITANKQNAKNYCISKTTANDSEEYSSETSWWSKICKLIQELYLLITKFFCCG</sequence>
<evidence type="ECO:0000313" key="4">
    <source>
        <dbReference type="RefSeq" id="XP_025727926.1"/>
    </source>
</evidence>
<dbReference type="AlphaFoldDB" id="A0A3Q7QI50"/>
<keyword evidence="1" id="KW-0175">Coiled coil</keyword>
<evidence type="ECO:0000259" key="2">
    <source>
        <dbReference type="Pfam" id="PF02841"/>
    </source>
</evidence>
<name>A0A3Q7QI50_CALUR</name>
<feature type="domain" description="Guanylate-binding protein/Atlastin C-terminal" evidence="2">
    <location>
        <begin position="61"/>
        <end position="102"/>
    </location>
</feature>